<dbReference type="RefSeq" id="WP_133343198.1">
    <property type="nucleotide sequence ID" value="NZ_SMZO01000026.1"/>
</dbReference>
<name>A0A4R6ATU9_9RHOB</name>
<accession>A0A4R6ATU9</accession>
<keyword evidence="3" id="KW-1185">Reference proteome</keyword>
<dbReference type="Pfam" id="PF13673">
    <property type="entry name" value="Acetyltransf_10"/>
    <property type="match status" value="1"/>
</dbReference>
<dbReference type="PROSITE" id="PS51186">
    <property type="entry name" value="GNAT"/>
    <property type="match status" value="1"/>
</dbReference>
<dbReference type="AlphaFoldDB" id="A0A4R6ATU9"/>
<dbReference type="GO" id="GO:0016747">
    <property type="term" value="F:acyltransferase activity, transferring groups other than amino-acyl groups"/>
    <property type="evidence" value="ECO:0007669"/>
    <property type="project" value="InterPro"/>
</dbReference>
<organism evidence="2 3">
    <name type="scientific">Meridianimarinicoccus aquatilis</name>
    <dbReference type="NCBI Taxonomy" id="2552766"/>
    <lineage>
        <taxon>Bacteria</taxon>
        <taxon>Pseudomonadati</taxon>
        <taxon>Pseudomonadota</taxon>
        <taxon>Alphaproteobacteria</taxon>
        <taxon>Rhodobacterales</taxon>
        <taxon>Paracoccaceae</taxon>
        <taxon>Meridianimarinicoccus</taxon>
    </lineage>
</organism>
<dbReference type="Gene3D" id="3.40.630.30">
    <property type="match status" value="1"/>
</dbReference>
<dbReference type="InterPro" id="IPR016181">
    <property type="entry name" value="Acyl_CoA_acyltransferase"/>
</dbReference>
<dbReference type="EMBL" id="SMZO01000026">
    <property type="protein sequence ID" value="TDL86964.1"/>
    <property type="molecule type" value="Genomic_DNA"/>
</dbReference>
<reference evidence="2 3" key="1">
    <citation type="submission" date="2019-03" db="EMBL/GenBank/DDBJ databases">
        <title>Rhodobacteraceae bacterium SM1902, a new member of the family Rhodobacteraceae isolated from Yantai.</title>
        <authorList>
            <person name="Sun Y."/>
        </authorList>
    </citation>
    <scope>NUCLEOTIDE SEQUENCE [LARGE SCALE GENOMIC DNA]</scope>
    <source>
        <strain evidence="2 3">SM1902</strain>
    </source>
</reference>
<evidence type="ECO:0000313" key="2">
    <source>
        <dbReference type="EMBL" id="TDL86964.1"/>
    </source>
</evidence>
<feature type="domain" description="N-acetyltransferase" evidence="1">
    <location>
        <begin position="5"/>
        <end position="169"/>
    </location>
</feature>
<dbReference type="InterPro" id="IPR000182">
    <property type="entry name" value="GNAT_dom"/>
</dbReference>
<sequence length="169" mass="18174">MSTELSVRCAGPRDIAEVDVLLARSYPVLLKPDYPPSVLVTALPLISRVQPTLVTCGTYYVVEEVHTGALVGAGGWTPGSPGRGRTSPALGHIRHVVCDHRQTRCGIGRMLMHRIFQSASDAGIAKLECLSTRTAVPFYAALGFVKDRAVDVPLRAGIVFPAISMHRTL</sequence>
<comment type="caution">
    <text evidence="2">The sequence shown here is derived from an EMBL/GenBank/DDBJ whole genome shotgun (WGS) entry which is preliminary data.</text>
</comment>
<evidence type="ECO:0000313" key="3">
    <source>
        <dbReference type="Proteomes" id="UP000294562"/>
    </source>
</evidence>
<protein>
    <submittedName>
        <fullName evidence="2">GNAT family N-acetyltransferase</fullName>
    </submittedName>
</protein>
<evidence type="ECO:0000259" key="1">
    <source>
        <dbReference type="PROSITE" id="PS51186"/>
    </source>
</evidence>
<dbReference type="SUPFAM" id="SSF55729">
    <property type="entry name" value="Acyl-CoA N-acyltransferases (Nat)"/>
    <property type="match status" value="1"/>
</dbReference>
<proteinExistence type="predicted"/>
<dbReference type="Proteomes" id="UP000294562">
    <property type="component" value="Unassembled WGS sequence"/>
</dbReference>
<keyword evidence="2" id="KW-0808">Transferase</keyword>
<gene>
    <name evidence="2" type="ORF">E2L05_12260</name>
</gene>
<dbReference type="OrthoDB" id="118465at2"/>